<keyword evidence="3 4" id="KW-0456">Lyase</keyword>
<gene>
    <name evidence="4" type="primary">dsdA</name>
    <name evidence="6" type="ORF">NNL38_16920</name>
</gene>
<evidence type="ECO:0000259" key="5">
    <source>
        <dbReference type="Pfam" id="PF00291"/>
    </source>
</evidence>
<evidence type="ECO:0000256" key="1">
    <source>
        <dbReference type="ARBA" id="ARBA00001933"/>
    </source>
</evidence>
<dbReference type="NCBIfam" id="NF002823">
    <property type="entry name" value="PRK02991.1"/>
    <property type="match status" value="1"/>
</dbReference>
<evidence type="ECO:0000313" key="6">
    <source>
        <dbReference type="EMBL" id="UTV30261.1"/>
    </source>
</evidence>
<dbReference type="InterPro" id="IPR000634">
    <property type="entry name" value="Ser/Thr_deHydtase_PyrdxlP-BS"/>
</dbReference>
<dbReference type="InterPro" id="IPR050147">
    <property type="entry name" value="Ser/Thr_Dehydratase"/>
</dbReference>
<dbReference type="PROSITE" id="PS00165">
    <property type="entry name" value="DEHYDRATASE_SER_THR"/>
    <property type="match status" value="1"/>
</dbReference>
<comment type="cofactor">
    <cofactor evidence="1 4">
        <name>pyridoxal 5'-phosphate</name>
        <dbReference type="ChEBI" id="CHEBI:597326"/>
    </cofactor>
</comment>
<dbReference type="EMBL" id="CP101509">
    <property type="protein sequence ID" value="UTV30261.1"/>
    <property type="molecule type" value="Genomic_DNA"/>
</dbReference>
<protein>
    <recommendedName>
        <fullName evidence="4">Probable D-serine dehydratase</fullName>
        <ecNumber evidence="4">4.3.1.18</ecNumber>
    </recommendedName>
    <alternativeName>
        <fullName evidence="4">D-serine deaminase</fullName>
        <shortName evidence="4">DSD</shortName>
    </alternativeName>
</protein>
<evidence type="ECO:0000256" key="4">
    <source>
        <dbReference type="HAMAP-Rule" id="MF_01030"/>
    </source>
</evidence>
<reference evidence="6" key="1">
    <citation type="submission" date="2022-07" db="EMBL/GenBank/DDBJ databases">
        <title>Genome sequencing of Photobacterium atrarenae GJH2-4.</title>
        <authorList>
            <person name="Park S.-J."/>
        </authorList>
    </citation>
    <scope>NUCLEOTIDE SEQUENCE</scope>
    <source>
        <strain evidence="6">GJH2-4</strain>
    </source>
</reference>
<dbReference type="HAMAP" id="MF_01030">
    <property type="entry name" value="D_Ser_dehydrat"/>
    <property type="match status" value="1"/>
</dbReference>
<dbReference type="PANTHER" id="PTHR48078">
    <property type="entry name" value="THREONINE DEHYDRATASE, MITOCHONDRIAL-RELATED"/>
    <property type="match status" value="1"/>
</dbReference>
<dbReference type="EC" id="4.3.1.18" evidence="4"/>
<evidence type="ECO:0000256" key="2">
    <source>
        <dbReference type="ARBA" id="ARBA00022898"/>
    </source>
</evidence>
<dbReference type="NCBIfam" id="TIGR02035">
    <property type="entry name" value="D_Ser_am_lyase"/>
    <property type="match status" value="1"/>
</dbReference>
<feature type="domain" description="Tryptophan synthase beta chain-like PALP" evidence="5">
    <location>
        <begin position="94"/>
        <end position="393"/>
    </location>
</feature>
<organism evidence="6 7">
    <name type="scientific">Photobacterium atrarenae</name>
    <dbReference type="NCBI Taxonomy" id="865757"/>
    <lineage>
        <taxon>Bacteria</taxon>
        <taxon>Pseudomonadati</taxon>
        <taxon>Pseudomonadota</taxon>
        <taxon>Gammaproteobacteria</taxon>
        <taxon>Vibrionales</taxon>
        <taxon>Vibrionaceae</taxon>
        <taxon>Photobacterium</taxon>
    </lineage>
</organism>
<dbReference type="RefSeq" id="WP_255391606.1">
    <property type="nucleotide sequence ID" value="NZ_CP101509.1"/>
</dbReference>
<dbReference type="Pfam" id="PF00291">
    <property type="entry name" value="PALP"/>
    <property type="match status" value="1"/>
</dbReference>
<keyword evidence="2 4" id="KW-0663">Pyridoxal phosphate</keyword>
<comment type="catalytic activity">
    <reaction evidence="4">
        <text>D-serine = pyruvate + NH4(+)</text>
        <dbReference type="Rhea" id="RHEA:13977"/>
        <dbReference type="ChEBI" id="CHEBI:15361"/>
        <dbReference type="ChEBI" id="CHEBI:28938"/>
        <dbReference type="ChEBI" id="CHEBI:35247"/>
        <dbReference type="EC" id="4.3.1.18"/>
    </reaction>
</comment>
<dbReference type="CDD" id="cd06447">
    <property type="entry name" value="D-Ser-dehyd"/>
    <property type="match status" value="1"/>
</dbReference>
<dbReference type="Gene3D" id="3.40.50.1100">
    <property type="match status" value="2"/>
</dbReference>
<proteinExistence type="inferred from homology"/>
<feature type="modified residue" description="N6-(pyridoxal phosphate)lysine" evidence="4">
    <location>
        <position position="118"/>
    </location>
</feature>
<dbReference type="Proteomes" id="UP001057998">
    <property type="component" value="Chromosome 2"/>
</dbReference>
<evidence type="ECO:0000313" key="7">
    <source>
        <dbReference type="Proteomes" id="UP001057998"/>
    </source>
</evidence>
<dbReference type="PANTHER" id="PTHR48078:SF9">
    <property type="entry name" value="D-SERINE DEHYDRATASE"/>
    <property type="match status" value="1"/>
</dbReference>
<comment type="similarity">
    <text evidence="4">Belongs to the serine/threonine dehydratase family. DsdA subfamily.</text>
</comment>
<dbReference type="InterPro" id="IPR011780">
    <property type="entry name" value="D_Ser_am_lyase"/>
</dbReference>
<accession>A0ABY5GM64</accession>
<keyword evidence="7" id="KW-1185">Reference proteome</keyword>
<dbReference type="InterPro" id="IPR001926">
    <property type="entry name" value="TrpB-like_PALP"/>
</dbReference>
<dbReference type="GO" id="GO:0008721">
    <property type="term" value="F:D-serine ammonia-lyase activity"/>
    <property type="evidence" value="ECO:0007669"/>
    <property type="project" value="UniProtKB-EC"/>
</dbReference>
<evidence type="ECO:0000256" key="3">
    <source>
        <dbReference type="ARBA" id="ARBA00023239"/>
    </source>
</evidence>
<dbReference type="SUPFAM" id="SSF53686">
    <property type="entry name" value="Tryptophan synthase beta subunit-like PLP-dependent enzymes"/>
    <property type="match status" value="1"/>
</dbReference>
<sequence length="443" mass="48406">MSTLNLEQLTDDFPLVKQLIALEEVCWFNPNSTTLAEGLPYVGLDQTDIRDASDRLKRFAPYLMKAFPETAVSNGIIESDIVAIPEMQRALAAHYGTEITGRLLLKKDSHLPISGSIKARGGIYEVLTHAEQLAMDAGLLTSSDDYSKLFSDDFRDFFKQYSIAVGSTGNLGMSIGIMSAKLGFSVSVHMSADAREWKKRKLRSHGVTVVEYAQDYGIAVAQGRKEAEQDPNCFFIDDENSKTLFLGYSVAGERVKQQFNELGITVDAEHPLFVYLPCGVGGGPGGVAFGLKMAFGDHVHCIFAEPTHSPCMLLGVHTGLHDGIAVQDIGIDNVTAADGLAVGRASGFVGRAMERLLDGYYTISDERMYRHLGELNQYENIQLEPSALAGMPGPVWVTNAQAYRERFQLDAQTMNNATHLIWATGGGMVPDEEMAAYLAQSQD</sequence>
<name>A0ABY5GM64_9GAMM</name>
<dbReference type="InterPro" id="IPR036052">
    <property type="entry name" value="TrpB-like_PALP_sf"/>
</dbReference>